<dbReference type="NCBIfam" id="TIGR01933">
    <property type="entry name" value="hflK"/>
    <property type="match status" value="1"/>
</dbReference>
<dbReference type="Gene3D" id="3.30.479.30">
    <property type="entry name" value="Band 7 domain"/>
    <property type="match status" value="1"/>
</dbReference>
<keyword evidence="4 6" id="KW-1133">Transmembrane helix</keyword>
<proteinExistence type="inferred from homology"/>
<reference evidence="9 10" key="1">
    <citation type="journal article" date="2021" name="Sci. Rep.">
        <title>The distribution of antibiotic resistance genes in chicken gut microbiota commensals.</title>
        <authorList>
            <person name="Juricova H."/>
            <person name="Matiasovicova J."/>
            <person name="Kubasova T."/>
            <person name="Cejkova D."/>
            <person name="Rychlik I."/>
        </authorList>
    </citation>
    <scope>NUCLEOTIDE SEQUENCE [LARGE SCALE GENOMIC DNA]</scope>
    <source>
        <strain evidence="9 10">An562</strain>
    </source>
</reference>
<sequence>MSLNDPHWGRGGSDEKEEKKSVSENEMRDNDDRAQDNKERQEAEPGNRSPKNGQGDDLDRLWDEFNRALGGMLGQRNDDRSEGERRQSSAFNEPEQPRRDSNGQCPQDQFKKQFESFKHMQPPKFISKKPGGRGLAFAAVVVVGLWAATGFYIVPEGQSGIVTTFGRYTETTMPGFRWHIPFPIQQADIVDVSSVRTVAIGAMGRANREAEALMLTDDENIVDLRFNVQYRIKSGDGAMNYIFRSRDPDESVRQSAESAMREVVGRKKMDSVLFESKQEIAEDVKKIMQEMLDRYHTGIEVMSVAIQNAQPPQPVQAAFDDAVKAGQDRERQINEGQAYANDVIPKARGMAARLAQEAEGYKARVVETAKGDADRFAQVLTQYEKAPRVTRDRMYVDMMQQVMQSTTKVYVDTQDGNNLLYLPFDKLMEQNAASAATPAAATGPAPAAVTQQPASSGSRAASTQSSSRNIRDRIR</sequence>
<feature type="transmembrane region" description="Helical" evidence="6">
    <location>
        <begin position="134"/>
        <end position="154"/>
    </location>
</feature>
<keyword evidence="9" id="KW-0378">Hydrolase</keyword>
<dbReference type="CDD" id="cd03404">
    <property type="entry name" value="SPFH_HflK"/>
    <property type="match status" value="1"/>
</dbReference>
<dbReference type="SMART" id="SM00244">
    <property type="entry name" value="PHB"/>
    <property type="match status" value="1"/>
</dbReference>
<feature type="compositionally biased region" description="Low complexity" evidence="7">
    <location>
        <begin position="435"/>
        <end position="467"/>
    </location>
</feature>
<comment type="caution">
    <text evidence="9">The sequence shown here is derived from an EMBL/GenBank/DDBJ whole genome shotgun (WGS) entry which is preliminary data.</text>
</comment>
<evidence type="ECO:0000313" key="10">
    <source>
        <dbReference type="Proteomes" id="UP000777002"/>
    </source>
</evidence>
<accession>A0ABS2GTA1</accession>
<keyword evidence="9" id="KW-0645">Protease</keyword>
<evidence type="ECO:0000256" key="5">
    <source>
        <dbReference type="ARBA" id="ARBA00023136"/>
    </source>
</evidence>
<evidence type="ECO:0000256" key="1">
    <source>
        <dbReference type="ARBA" id="ARBA00004167"/>
    </source>
</evidence>
<feature type="region of interest" description="Disordered" evidence="7">
    <location>
        <begin position="1"/>
        <end position="107"/>
    </location>
</feature>
<evidence type="ECO:0000256" key="4">
    <source>
        <dbReference type="ARBA" id="ARBA00022989"/>
    </source>
</evidence>
<evidence type="ECO:0000256" key="7">
    <source>
        <dbReference type="SAM" id="MobiDB-lite"/>
    </source>
</evidence>
<comment type="similarity">
    <text evidence="2 6">Belongs to the band 7/mec-2 family. HflK subfamily.</text>
</comment>
<gene>
    <name evidence="9" type="primary">hflK</name>
    <name evidence="9" type="ORF">H5985_05220</name>
</gene>
<keyword evidence="3 6" id="KW-0812">Transmembrane</keyword>
<keyword evidence="5 6" id="KW-0472">Membrane</keyword>
<keyword evidence="10" id="KW-1185">Reference proteome</keyword>
<feature type="region of interest" description="Disordered" evidence="7">
    <location>
        <begin position="435"/>
        <end position="475"/>
    </location>
</feature>
<dbReference type="EMBL" id="JACJKX010000007">
    <property type="protein sequence ID" value="MBM6928669.1"/>
    <property type="molecule type" value="Genomic_DNA"/>
</dbReference>
<dbReference type="InterPro" id="IPR001107">
    <property type="entry name" value="Band_7"/>
</dbReference>
<dbReference type="SUPFAM" id="SSF117892">
    <property type="entry name" value="Band 7/SPFH domain"/>
    <property type="match status" value="1"/>
</dbReference>
<evidence type="ECO:0000313" key="9">
    <source>
        <dbReference type="EMBL" id="MBM6928669.1"/>
    </source>
</evidence>
<name>A0ABS2GTA1_9BURK</name>
<dbReference type="RefSeq" id="WP_205050254.1">
    <property type="nucleotide sequence ID" value="NZ_JACJKX010000007.1"/>
</dbReference>
<dbReference type="PANTHER" id="PTHR43327">
    <property type="entry name" value="STOMATIN-LIKE PROTEIN 2, MITOCHONDRIAL"/>
    <property type="match status" value="1"/>
</dbReference>
<dbReference type="Proteomes" id="UP000777002">
    <property type="component" value="Unassembled WGS sequence"/>
</dbReference>
<organism evidence="9 10">
    <name type="scientific">Parasutterella secunda</name>
    <dbReference type="NCBI Taxonomy" id="626947"/>
    <lineage>
        <taxon>Bacteria</taxon>
        <taxon>Pseudomonadati</taxon>
        <taxon>Pseudomonadota</taxon>
        <taxon>Betaproteobacteria</taxon>
        <taxon>Burkholderiales</taxon>
        <taxon>Sutterellaceae</taxon>
        <taxon>Parasutterella</taxon>
    </lineage>
</organism>
<dbReference type="Pfam" id="PF01145">
    <property type="entry name" value="Band_7"/>
    <property type="match status" value="1"/>
</dbReference>
<comment type="subunit">
    <text evidence="6">HflC and HflK may interact to form a multimeric complex.</text>
</comment>
<dbReference type="PANTHER" id="PTHR43327:SF2">
    <property type="entry name" value="MODULATOR OF FTSH PROTEASE HFLK"/>
    <property type="match status" value="1"/>
</dbReference>
<comment type="function">
    <text evidence="6">HflC and HflK could encode or regulate a protease.</text>
</comment>
<dbReference type="GO" id="GO:0008233">
    <property type="term" value="F:peptidase activity"/>
    <property type="evidence" value="ECO:0007669"/>
    <property type="project" value="UniProtKB-KW"/>
</dbReference>
<evidence type="ECO:0000256" key="3">
    <source>
        <dbReference type="ARBA" id="ARBA00022692"/>
    </source>
</evidence>
<evidence type="ECO:0000256" key="2">
    <source>
        <dbReference type="ARBA" id="ARBA00006971"/>
    </source>
</evidence>
<comment type="subcellular location">
    <subcellularLocation>
        <location evidence="1">Membrane</location>
        <topology evidence="1">Single-pass membrane protein</topology>
    </subcellularLocation>
</comment>
<feature type="compositionally biased region" description="Basic and acidic residues" evidence="7">
    <location>
        <begin position="57"/>
        <end position="66"/>
    </location>
</feature>
<evidence type="ECO:0000259" key="8">
    <source>
        <dbReference type="SMART" id="SM00244"/>
    </source>
</evidence>
<protein>
    <recommendedName>
        <fullName evidence="6">Protein HflK</fullName>
    </recommendedName>
</protein>
<dbReference type="InterPro" id="IPR010201">
    <property type="entry name" value="HflK"/>
</dbReference>
<feature type="compositionally biased region" description="Basic and acidic residues" evidence="7">
    <location>
        <begin position="12"/>
        <end position="45"/>
    </location>
</feature>
<dbReference type="InterPro" id="IPR050710">
    <property type="entry name" value="Band7/mec-2_domain"/>
</dbReference>
<feature type="domain" description="Band 7" evidence="8">
    <location>
        <begin position="149"/>
        <end position="323"/>
    </location>
</feature>
<dbReference type="GO" id="GO:0006508">
    <property type="term" value="P:proteolysis"/>
    <property type="evidence" value="ECO:0007669"/>
    <property type="project" value="UniProtKB-KW"/>
</dbReference>
<dbReference type="InterPro" id="IPR036013">
    <property type="entry name" value="Band_7/SPFH_dom_sf"/>
</dbReference>
<evidence type="ECO:0000256" key="6">
    <source>
        <dbReference type="RuleBase" id="RU364113"/>
    </source>
</evidence>
<feature type="compositionally biased region" description="Basic and acidic residues" evidence="7">
    <location>
        <begin position="76"/>
        <end position="87"/>
    </location>
</feature>